<protein>
    <submittedName>
        <fullName evidence="1">Uncharacterized protein</fullName>
    </submittedName>
</protein>
<organism evidence="1 2">
    <name type="scientific">Allorhodopirellula solitaria</name>
    <dbReference type="NCBI Taxonomy" id="2527987"/>
    <lineage>
        <taxon>Bacteria</taxon>
        <taxon>Pseudomonadati</taxon>
        <taxon>Planctomycetota</taxon>
        <taxon>Planctomycetia</taxon>
        <taxon>Pirellulales</taxon>
        <taxon>Pirellulaceae</taxon>
        <taxon>Allorhodopirellula</taxon>
    </lineage>
</organism>
<dbReference type="Proteomes" id="UP000318053">
    <property type="component" value="Unassembled WGS sequence"/>
</dbReference>
<dbReference type="AlphaFoldDB" id="A0A5C5YEJ9"/>
<reference evidence="1 2" key="1">
    <citation type="submission" date="2019-02" db="EMBL/GenBank/DDBJ databases">
        <title>Deep-cultivation of Planctomycetes and their phenomic and genomic characterization uncovers novel biology.</title>
        <authorList>
            <person name="Wiegand S."/>
            <person name="Jogler M."/>
            <person name="Boedeker C."/>
            <person name="Pinto D."/>
            <person name="Vollmers J."/>
            <person name="Rivas-Marin E."/>
            <person name="Kohn T."/>
            <person name="Peeters S.H."/>
            <person name="Heuer A."/>
            <person name="Rast P."/>
            <person name="Oberbeckmann S."/>
            <person name="Bunk B."/>
            <person name="Jeske O."/>
            <person name="Meyerdierks A."/>
            <person name="Storesund J.E."/>
            <person name="Kallscheuer N."/>
            <person name="Luecker S."/>
            <person name="Lage O.M."/>
            <person name="Pohl T."/>
            <person name="Merkel B.J."/>
            <person name="Hornburger P."/>
            <person name="Mueller R.-W."/>
            <person name="Bruemmer F."/>
            <person name="Labrenz M."/>
            <person name="Spormann A.M."/>
            <person name="Op Den Camp H."/>
            <person name="Overmann J."/>
            <person name="Amann R."/>
            <person name="Jetten M.S.M."/>
            <person name="Mascher T."/>
            <person name="Medema M.H."/>
            <person name="Devos D.P."/>
            <person name="Kaster A.-K."/>
            <person name="Ovreas L."/>
            <person name="Rohde M."/>
            <person name="Galperin M.Y."/>
            <person name="Jogler C."/>
        </authorList>
    </citation>
    <scope>NUCLEOTIDE SEQUENCE [LARGE SCALE GENOMIC DNA]</scope>
    <source>
        <strain evidence="1 2">CA85</strain>
    </source>
</reference>
<dbReference type="EMBL" id="SJPK01000003">
    <property type="protein sequence ID" value="TWT73418.1"/>
    <property type="molecule type" value="Genomic_DNA"/>
</dbReference>
<gene>
    <name evidence="1" type="ORF">CA85_18890</name>
</gene>
<sequence>MTAIWDVRSELGRQLQHLLTDDATAAYAKKGIRRLLSFVTYDHELADFIVHEIFERAIYFSHHHDSHPAKRIVEWLWEIEADIPWLLDLSYALNQEYFEADKLRFG</sequence>
<proteinExistence type="predicted"/>
<comment type="caution">
    <text evidence="1">The sequence shown here is derived from an EMBL/GenBank/DDBJ whole genome shotgun (WGS) entry which is preliminary data.</text>
</comment>
<name>A0A5C5YEJ9_9BACT</name>
<accession>A0A5C5YEJ9</accession>
<evidence type="ECO:0000313" key="1">
    <source>
        <dbReference type="EMBL" id="TWT73418.1"/>
    </source>
</evidence>
<keyword evidence="2" id="KW-1185">Reference proteome</keyword>
<evidence type="ECO:0000313" key="2">
    <source>
        <dbReference type="Proteomes" id="UP000318053"/>
    </source>
</evidence>